<proteinExistence type="predicted"/>
<protein>
    <recommendedName>
        <fullName evidence="3">BIG2 domain-containing protein</fullName>
    </recommendedName>
</protein>
<keyword evidence="2" id="KW-1185">Reference proteome</keyword>
<accession>A0ABW5J9S6</accession>
<sequence>MLRKFTFLALIAVSCAKDDNSPLVISDVEINLKYDKQHQYSIKRGNKTLDNSAVKWELNDKNLGTMGTDGLFKARKVGTSHVNVTYNGALAQGNINVTPYSNLFTEPIMKFGSSMSDIKYLEKRKKIAETNNGIMYEGENSKIQRVAYVFDNDKLITALVIFKSTTAVAEEAGLFYKERYPKVVIGDPYIIFVDDDKIKIVGIGVDDDYGLVAIYARSDAGLRTNSSKALTEKHRKVINELKAKLASSK</sequence>
<name>A0ABW5J9S6_9BACT</name>
<dbReference type="RefSeq" id="WP_340237511.1">
    <property type="nucleotide sequence ID" value="NZ_JBBEWC010000008.1"/>
</dbReference>
<reference evidence="2" key="1">
    <citation type="journal article" date="2019" name="Int. J. Syst. Evol. Microbiol.">
        <title>The Global Catalogue of Microorganisms (GCM) 10K type strain sequencing project: providing services to taxonomists for standard genome sequencing and annotation.</title>
        <authorList>
            <consortium name="The Broad Institute Genomics Platform"/>
            <consortium name="The Broad Institute Genome Sequencing Center for Infectious Disease"/>
            <person name="Wu L."/>
            <person name="Ma J."/>
        </authorList>
    </citation>
    <scope>NUCLEOTIDE SEQUENCE [LARGE SCALE GENOMIC DNA]</scope>
    <source>
        <strain evidence="2">KCTC 52344</strain>
    </source>
</reference>
<organism evidence="1 2">
    <name type="scientific">Emticicia soli</name>
    <dbReference type="NCBI Taxonomy" id="2027878"/>
    <lineage>
        <taxon>Bacteria</taxon>
        <taxon>Pseudomonadati</taxon>
        <taxon>Bacteroidota</taxon>
        <taxon>Cytophagia</taxon>
        <taxon>Cytophagales</taxon>
        <taxon>Leadbetterellaceae</taxon>
        <taxon>Emticicia</taxon>
    </lineage>
</organism>
<dbReference type="EMBL" id="JBHULC010000021">
    <property type="protein sequence ID" value="MFD2522548.1"/>
    <property type="molecule type" value="Genomic_DNA"/>
</dbReference>
<dbReference type="PROSITE" id="PS51257">
    <property type="entry name" value="PROKAR_LIPOPROTEIN"/>
    <property type="match status" value="1"/>
</dbReference>
<dbReference type="Gene3D" id="2.60.40.1080">
    <property type="match status" value="1"/>
</dbReference>
<evidence type="ECO:0000313" key="1">
    <source>
        <dbReference type="EMBL" id="MFD2522548.1"/>
    </source>
</evidence>
<gene>
    <name evidence="1" type="ORF">ACFSR2_16740</name>
</gene>
<evidence type="ECO:0008006" key="3">
    <source>
        <dbReference type="Google" id="ProtNLM"/>
    </source>
</evidence>
<comment type="caution">
    <text evidence="1">The sequence shown here is derived from an EMBL/GenBank/DDBJ whole genome shotgun (WGS) entry which is preliminary data.</text>
</comment>
<evidence type="ECO:0000313" key="2">
    <source>
        <dbReference type="Proteomes" id="UP001597510"/>
    </source>
</evidence>
<dbReference type="Proteomes" id="UP001597510">
    <property type="component" value="Unassembled WGS sequence"/>
</dbReference>